<evidence type="ECO:0000256" key="4">
    <source>
        <dbReference type="ARBA" id="ARBA00023136"/>
    </source>
</evidence>
<dbReference type="PANTHER" id="PTHR35371:SF1">
    <property type="entry name" value="BLR7753 PROTEIN"/>
    <property type="match status" value="1"/>
</dbReference>
<dbReference type="Proteomes" id="UP000625316">
    <property type="component" value="Unassembled WGS sequence"/>
</dbReference>
<keyword evidence="3 5" id="KW-1133">Transmembrane helix</keyword>
<organism evidence="6 7">
    <name type="scientific">Romeriopsis navalis LEGE 11480</name>
    <dbReference type="NCBI Taxonomy" id="2777977"/>
    <lineage>
        <taxon>Bacteria</taxon>
        <taxon>Bacillati</taxon>
        <taxon>Cyanobacteriota</taxon>
        <taxon>Cyanophyceae</taxon>
        <taxon>Leptolyngbyales</taxon>
        <taxon>Leptolyngbyaceae</taxon>
        <taxon>Romeriopsis</taxon>
        <taxon>Romeriopsis navalis</taxon>
    </lineage>
</organism>
<dbReference type="InterPro" id="IPR001129">
    <property type="entry name" value="Membr-assoc_MAPEG"/>
</dbReference>
<dbReference type="InterPro" id="IPR023352">
    <property type="entry name" value="MAPEG-like_dom_sf"/>
</dbReference>
<sequence length="141" mass="15203">MLLAQFSNSAILLTSIAAAAALVYAPFMVVGFARMSTGYDMNAPRAMFDGLPDWGKRATWAHQNSWESFLLYAAAALMAFVSGTSADSVRWAVLAYLVARLLFSVFYIANIAPLRSLMFAVGSVSIFTLMSESIRTVLAAG</sequence>
<dbReference type="GO" id="GO:0016020">
    <property type="term" value="C:membrane"/>
    <property type="evidence" value="ECO:0007669"/>
    <property type="project" value="UniProtKB-SubCell"/>
</dbReference>
<dbReference type="AlphaFoldDB" id="A0A928Z1U9"/>
<dbReference type="Gene3D" id="1.20.120.550">
    <property type="entry name" value="Membrane associated eicosanoid/glutathione metabolism-like domain"/>
    <property type="match status" value="1"/>
</dbReference>
<feature type="transmembrane region" description="Helical" evidence="5">
    <location>
        <begin position="93"/>
        <end position="111"/>
    </location>
</feature>
<evidence type="ECO:0000256" key="2">
    <source>
        <dbReference type="ARBA" id="ARBA00022692"/>
    </source>
</evidence>
<feature type="transmembrane region" description="Helical" evidence="5">
    <location>
        <begin position="12"/>
        <end position="33"/>
    </location>
</feature>
<evidence type="ECO:0000256" key="3">
    <source>
        <dbReference type="ARBA" id="ARBA00022989"/>
    </source>
</evidence>
<keyword evidence="2 5" id="KW-0812">Transmembrane</keyword>
<reference evidence="6" key="1">
    <citation type="submission" date="2020-10" db="EMBL/GenBank/DDBJ databases">
        <authorList>
            <person name="Castelo-Branco R."/>
            <person name="Eusebio N."/>
            <person name="Adriana R."/>
            <person name="Vieira A."/>
            <person name="Brugerolle De Fraissinette N."/>
            <person name="Rezende De Castro R."/>
            <person name="Schneider M.P."/>
            <person name="Vasconcelos V."/>
            <person name="Leao P.N."/>
        </authorList>
    </citation>
    <scope>NUCLEOTIDE SEQUENCE</scope>
    <source>
        <strain evidence="6">LEGE 11480</strain>
    </source>
</reference>
<evidence type="ECO:0000256" key="1">
    <source>
        <dbReference type="ARBA" id="ARBA00004370"/>
    </source>
</evidence>
<keyword evidence="4 5" id="KW-0472">Membrane</keyword>
<dbReference type="SUPFAM" id="SSF161084">
    <property type="entry name" value="MAPEG domain-like"/>
    <property type="match status" value="1"/>
</dbReference>
<comment type="caution">
    <text evidence="6">The sequence shown here is derived from an EMBL/GenBank/DDBJ whole genome shotgun (WGS) entry which is preliminary data.</text>
</comment>
<dbReference type="EMBL" id="JADEXQ010000008">
    <property type="protein sequence ID" value="MBE9028864.1"/>
    <property type="molecule type" value="Genomic_DNA"/>
</dbReference>
<evidence type="ECO:0000256" key="5">
    <source>
        <dbReference type="SAM" id="Phobius"/>
    </source>
</evidence>
<dbReference type="Pfam" id="PF01124">
    <property type="entry name" value="MAPEG"/>
    <property type="match status" value="1"/>
</dbReference>
<protein>
    <submittedName>
        <fullName evidence="6">MAPEG family protein</fullName>
    </submittedName>
</protein>
<dbReference type="PANTHER" id="PTHR35371">
    <property type="entry name" value="INNER MEMBRANE PROTEIN"/>
    <property type="match status" value="1"/>
</dbReference>
<dbReference type="RefSeq" id="WP_264323687.1">
    <property type="nucleotide sequence ID" value="NZ_JADEXQ010000008.1"/>
</dbReference>
<evidence type="ECO:0000313" key="6">
    <source>
        <dbReference type="EMBL" id="MBE9028864.1"/>
    </source>
</evidence>
<comment type="subcellular location">
    <subcellularLocation>
        <location evidence="1">Membrane</location>
    </subcellularLocation>
</comment>
<name>A0A928Z1U9_9CYAN</name>
<gene>
    <name evidence="6" type="ORF">IQ266_03695</name>
</gene>
<accession>A0A928Z1U9</accession>
<keyword evidence="7" id="KW-1185">Reference proteome</keyword>
<feature type="transmembrane region" description="Helical" evidence="5">
    <location>
        <begin position="69"/>
        <end position="86"/>
    </location>
</feature>
<evidence type="ECO:0000313" key="7">
    <source>
        <dbReference type="Proteomes" id="UP000625316"/>
    </source>
</evidence>
<proteinExistence type="predicted"/>